<keyword evidence="1" id="KW-0732">Signal</keyword>
<reference evidence="2 3" key="1">
    <citation type="journal article" date="2016" name="Genome Announc.">
        <title>Draft Genome Sequence of Planomonospora sphaerica JCM9374, a Rare Actinomycete.</title>
        <authorList>
            <person name="Dohra H."/>
            <person name="Suzuki T."/>
            <person name="Inoue Y."/>
            <person name="Kodani S."/>
        </authorList>
    </citation>
    <scope>NUCLEOTIDE SEQUENCE [LARGE SCALE GENOMIC DNA]</scope>
    <source>
        <strain evidence="2 3">JCM 9374</strain>
    </source>
</reference>
<dbReference type="Proteomes" id="UP000077701">
    <property type="component" value="Unassembled WGS sequence"/>
</dbReference>
<dbReference type="EMBL" id="BDCX01000011">
    <property type="protein sequence ID" value="GAT68928.1"/>
    <property type="molecule type" value="Genomic_DNA"/>
</dbReference>
<evidence type="ECO:0008006" key="4">
    <source>
        <dbReference type="Google" id="ProtNLM"/>
    </source>
</evidence>
<feature type="signal peptide" evidence="1">
    <location>
        <begin position="1"/>
        <end position="20"/>
    </location>
</feature>
<feature type="chain" id="PRO_5039442263" description="Secreted protein" evidence="1">
    <location>
        <begin position="21"/>
        <end position="93"/>
    </location>
</feature>
<evidence type="ECO:0000256" key="1">
    <source>
        <dbReference type="SAM" id="SignalP"/>
    </source>
</evidence>
<organism evidence="2 3">
    <name type="scientific">Planomonospora sphaerica</name>
    <dbReference type="NCBI Taxonomy" id="161355"/>
    <lineage>
        <taxon>Bacteria</taxon>
        <taxon>Bacillati</taxon>
        <taxon>Actinomycetota</taxon>
        <taxon>Actinomycetes</taxon>
        <taxon>Streptosporangiales</taxon>
        <taxon>Streptosporangiaceae</taxon>
        <taxon>Planomonospora</taxon>
    </lineage>
</organism>
<evidence type="ECO:0000313" key="2">
    <source>
        <dbReference type="EMBL" id="GAT68928.1"/>
    </source>
</evidence>
<protein>
    <recommendedName>
        <fullName evidence="4">Secreted protein</fullName>
    </recommendedName>
</protein>
<accession>A0A171DJB2</accession>
<dbReference type="RefSeq" id="WP_068899877.1">
    <property type="nucleotide sequence ID" value="NZ_BDCX01000011.1"/>
</dbReference>
<evidence type="ECO:0000313" key="3">
    <source>
        <dbReference type="Proteomes" id="UP000077701"/>
    </source>
</evidence>
<name>A0A171DJB2_9ACTN</name>
<sequence>MLRRFIVSAALAASALAVPAAVAPASATVVSAPTAVSMAACTYQRVGQHWNCITPGAFCPKAARGKSGYAKVTSKRYRCTWKSADPYWRWRRA</sequence>
<keyword evidence="3" id="KW-1185">Reference proteome</keyword>
<reference evidence="3" key="2">
    <citation type="submission" date="2016-04" db="EMBL/GenBank/DDBJ databases">
        <title>Planomonospora sphaerica JCM9374 whole genome shotgun sequence.</title>
        <authorList>
            <person name="Suzuki T."/>
            <person name="Dohra H."/>
            <person name="Kodani S."/>
        </authorList>
    </citation>
    <scope>NUCLEOTIDE SEQUENCE [LARGE SCALE GENOMIC DNA]</scope>
    <source>
        <strain evidence="3">JCM 9374</strain>
    </source>
</reference>
<proteinExistence type="predicted"/>
<gene>
    <name evidence="2" type="ORF">PS9374_04593</name>
</gene>
<comment type="caution">
    <text evidence="2">The sequence shown here is derived from an EMBL/GenBank/DDBJ whole genome shotgun (WGS) entry which is preliminary data.</text>
</comment>
<dbReference type="OrthoDB" id="3541338at2"/>
<dbReference type="AlphaFoldDB" id="A0A171DJB2"/>